<dbReference type="EMBL" id="CBMG010000576">
    <property type="protein sequence ID" value="CEG03341.1"/>
    <property type="molecule type" value="Genomic_DNA"/>
</dbReference>
<accession>A0A096PF72</accession>
<organism evidence="1">
    <name type="scientific">Fusarium acuminatum CS5907</name>
    <dbReference type="NCBI Taxonomy" id="1318461"/>
    <lineage>
        <taxon>Eukaryota</taxon>
        <taxon>Fungi</taxon>
        <taxon>Dikarya</taxon>
        <taxon>Ascomycota</taxon>
        <taxon>Pezizomycotina</taxon>
        <taxon>Sordariomycetes</taxon>
        <taxon>Hypocreomycetidae</taxon>
        <taxon>Hypocreales</taxon>
        <taxon>Nectriaceae</taxon>
        <taxon>Fusarium</taxon>
        <taxon>Fusarium tricinctum species complex</taxon>
    </lineage>
</organism>
<name>A0A096PF72_9HYPO</name>
<reference evidence="1" key="1">
    <citation type="submission" date="2013-05" db="EMBL/GenBank/DDBJ databases">
        <title>Draft genome sequences of six wheat associated Fusarium spp. isolates.</title>
        <authorList>
            <person name="Moolhuijzen P.M."/>
            <person name="Manners J.M."/>
            <person name="Wilcox S."/>
            <person name="Bellgard M.I."/>
            <person name="Gardiner D.M."/>
        </authorList>
    </citation>
    <scope>NUCLEOTIDE SEQUENCE</scope>
    <source>
        <strain evidence="1">CS5907</strain>
        <strain evidence="1">CS5907</strain>
    </source>
</reference>
<dbReference type="AlphaFoldDB" id="A0A096PF72"/>
<sequence length="104" mass="11708">MHTLSAFVASVLTIIPSNLQHVNTTEALFVTVLPTGVGCLSRLFRLVRELSRVFDVSDFNLKEFVYVGLQGRILVRPAPPSLPVISRITRMLMQSERYQTFGNE</sequence>
<protein>
    <submittedName>
        <fullName evidence="1">WGS project CBMG000000000 data, contig CS5907-c000577</fullName>
    </submittedName>
</protein>
<comment type="caution">
    <text evidence="1">The sequence shown here is derived from an EMBL/GenBank/DDBJ whole genome shotgun (WGS) entry which is preliminary data.</text>
</comment>
<evidence type="ECO:0000313" key="1">
    <source>
        <dbReference type="EMBL" id="CEG03341.1"/>
    </source>
</evidence>
<gene>
    <name evidence="1" type="ORF">BN851_0031710</name>
</gene>
<proteinExistence type="predicted"/>